<name>A0AAE9SFY0_9GAMM</name>
<evidence type="ECO:0000259" key="2">
    <source>
        <dbReference type="SMART" id="SM00998"/>
    </source>
</evidence>
<accession>A0AAE9SFY0</accession>
<gene>
    <name evidence="3" type="ORF">NHF51_05510</name>
</gene>
<dbReference type="GO" id="GO:0005829">
    <property type="term" value="C:cytosol"/>
    <property type="evidence" value="ECO:0007669"/>
    <property type="project" value="TreeGrafter"/>
</dbReference>
<dbReference type="PANTHER" id="PTHR43172">
    <property type="entry name" value="ADENYLOSUCCINATE LYASE"/>
    <property type="match status" value="1"/>
</dbReference>
<dbReference type="Proteomes" id="UP001056890">
    <property type="component" value="Chromosome"/>
</dbReference>
<sequence>MTTCYDPTSYTLNRNGFENIYEDTHIYQTWLDIEAILAKVQIELGIIPKAAGEVIIQHCDIGLLDRDNIIQGYIKTKHPLVPVLNELGRIVGDEAAKYIHYGITTQNIQQTAELYLCKQFNQEFIALIDKMVVNIGELKRRNKDVVIAARTHSRHALPILLNTKFAVWEDELLRCKDILTSSAPGIFQVMMGGAVGGFHTLPEVGPSMQARIAELLEMGEMKIPSRSIRVHMCQYVNNLTLIAQSCAKIAEEVYISSSEEYSEMSEGFSEGQIGSSTMPQKINPALCYGIIGNARILFNLPSTMLNMAVRPFEADGCSNLIIDNSLREANLLTHEIMLKTEALLQDLFIDRAAMQRNLDITQGMISAENVMMVLSKKGLGKAKAHEAVYDIIMQAKKEAISFSEAYIRQPELHAFLSVDEFEKAIAPRSYVGLEYC</sequence>
<dbReference type="AlphaFoldDB" id="A0AAE9SFY0"/>
<keyword evidence="4" id="KW-1185">Reference proteome</keyword>
<protein>
    <submittedName>
        <fullName evidence="3">Lyase family protein</fullName>
    </submittedName>
</protein>
<dbReference type="GO" id="GO:0070626">
    <property type="term" value="F:(S)-2-(5-amino-1-(5-phospho-D-ribosyl)imidazole-4-carboxamido) succinate lyase (fumarate-forming) activity"/>
    <property type="evidence" value="ECO:0007669"/>
    <property type="project" value="TreeGrafter"/>
</dbReference>
<feature type="domain" description="Adenylosuccinate lyase C-terminal" evidence="2">
    <location>
        <begin position="362"/>
        <end position="436"/>
    </location>
</feature>
<reference evidence="3" key="1">
    <citation type="submission" date="2022-06" db="EMBL/GenBank/DDBJ databases">
        <title>Complete Genome of Aeromonas sp. Strain SOD01 Isolated from an Urban Freshwater Stream.</title>
        <authorList>
            <person name="Williams L.E."/>
            <person name="Brysgel T."/>
            <person name="Capestro E.M."/>
            <person name="Foltz G.V."/>
            <person name="Gardner A.E."/>
            <person name="Ingrassia J."/>
            <person name="Peterson E."/>
            <person name="Arruda J."/>
            <person name="Flaherty I."/>
            <person name="Hunt M."/>
            <person name="Pappas G."/>
            <person name="Ramsaran S."/>
            <person name="Rocha M."/>
        </authorList>
    </citation>
    <scope>NUCLEOTIDE SEQUENCE</scope>
    <source>
        <strain evidence="3">SOD01</strain>
    </source>
</reference>
<evidence type="ECO:0000313" key="3">
    <source>
        <dbReference type="EMBL" id="USV58614.1"/>
    </source>
</evidence>
<dbReference type="PROSITE" id="PS00163">
    <property type="entry name" value="FUMARATE_LYASES"/>
    <property type="match status" value="1"/>
</dbReference>
<organism evidence="3 4">
    <name type="scientific">Aeromonas encheleia</name>
    <dbReference type="NCBI Taxonomy" id="73010"/>
    <lineage>
        <taxon>Bacteria</taxon>
        <taxon>Pseudomonadati</taxon>
        <taxon>Pseudomonadota</taxon>
        <taxon>Gammaproteobacteria</taxon>
        <taxon>Aeromonadales</taxon>
        <taxon>Aeromonadaceae</taxon>
        <taxon>Aeromonas</taxon>
    </lineage>
</organism>
<dbReference type="SMART" id="SM00998">
    <property type="entry name" value="ADSL_C"/>
    <property type="match status" value="1"/>
</dbReference>
<evidence type="ECO:0000256" key="1">
    <source>
        <dbReference type="ARBA" id="ARBA00023239"/>
    </source>
</evidence>
<dbReference type="InterPro" id="IPR019468">
    <property type="entry name" value="AdenyloSucc_lyase_C"/>
</dbReference>
<dbReference type="Pfam" id="PF00206">
    <property type="entry name" value="Lyase_1"/>
    <property type="match status" value="1"/>
</dbReference>
<evidence type="ECO:0000313" key="4">
    <source>
        <dbReference type="Proteomes" id="UP001056890"/>
    </source>
</evidence>
<dbReference type="Pfam" id="PF10397">
    <property type="entry name" value="ADSL_C"/>
    <property type="match status" value="1"/>
</dbReference>
<dbReference type="InterPro" id="IPR020557">
    <property type="entry name" value="Fumarate_lyase_CS"/>
</dbReference>
<dbReference type="PANTHER" id="PTHR43172:SF1">
    <property type="entry name" value="ADENYLOSUCCINATE LYASE"/>
    <property type="match status" value="1"/>
</dbReference>
<keyword evidence="1 3" id="KW-0456">Lyase</keyword>
<dbReference type="GO" id="GO:0004018">
    <property type="term" value="F:N6-(1,2-dicarboxyethyl)AMP AMP-lyase (fumarate-forming) activity"/>
    <property type="evidence" value="ECO:0007669"/>
    <property type="project" value="TreeGrafter"/>
</dbReference>
<dbReference type="InterPro" id="IPR022761">
    <property type="entry name" value="Fumarate_lyase_N"/>
</dbReference>
<proteinExistence type="predicted"/>
<dbReference type="RefSeq" id="WP_218387892.1">
    <property type="nucleotide sequence ID" value="NZ_CP099717.1"/>
</dbReference>
<dbReference type="GO" id="GO:0044208">
    <property type="term" value="P:'de novo' AMP biosynthetic process"/>
    <property type="evidence" value="ECO:0007669"/>
    <property type="project" value="TreeGrafter"/>
</dbReference>
<dbReference type="EMBL" id="CP099717">
    <property type="protein sequence ID" value="USV58614.1"/>
    <property type="molecule type" value="Genomic_DNA"/>
</dbReference>